<evidence type="ECO:0000256" key="3">
    <source>
        <dbReference type="ARBA" id="ARBA00007222"/>
    </source>
</evidence>
<keyword evidence="4 10" id="KW-0328">Glycosyltransferase</keyword>
<evidence type="ECO:0000256" key="6">
    <source>
        <dbReference type="ARBA" id="ARBA00022692"/>
    </source>
</evidence>
<organism evidence="13 14">
    <name type="scientific">Raineyella fluvialis</name>
    <dbReference type="NCBI Taxonomy" id="2662261"/>
    <lineage>
        <taxon>Bacteria</taxon>
        <taxon>Bacillati</taxon>
        <taxon>Actinomycetota</taxon>
        <taxon>Actinomycetes</taxon>
        <taxon>Propionibacteriales</taxon>
        <taxon>Propionibacteriaceae</taxon>
        <taxon>Raineyella</taxon>
    </lineage>
</organism>
<feature type="transmembrane region" description="Helical" evidence="10">
    <location>
        <begin position="428"/>
        <end position="450"/>
    </location>
</feature>
<dbReference type="GO" id="GO:0004169">
    <property type="term" value="F:dolichyl-phosphate-mannose-protein mannosyltransferase activity"/>
    <property type="evidence" value="ECO:0007669"/>
    <property type="project" value="UniProtKB-UniRule"/>
</dbReference>
<keyword evidence="5 10" id="KW-0808">Transferase</keyword>
<evidence type="ECO:0000256" key="2">
    <source>
        <dbReference type="ARBA" id="ARBA00004922"/>
    </source>
</evidence>
<sequence length="505" mass="56119">MPSVRQGWLIVAVVSVVAFLLRLWHLGDPVRLVFDETYYAKDAWSVLHHGYELTWSDNANDLIVRGAVDQMGTAAEFVVHPPMGKLLIAVGEWMFGMTPSGWRFMAVVFGTLLISATMVLTRRLSRSNLVAAIAGILLTVDGLAFTMSRLALLDIFQATFLVAAVACLVRDRDAMRARLATHLETRGLADLDGSLGPLLWWRPWRAASGVLFGCSIATKWDSVYALAAFAILSLAWDIGARRLAGARNPLLRGALRDGIPAFLQLVPVALAAYLTTWIPWLATASGWDRQWAAEHPETALARHLPRALASLVAFHREIYQFHTGSYINHATHPYQSGPWGWLILMRPLGLDAVNDIAPGTDGCPPGTENCIRVMTTLGTPLLWWGAAAALVAAILLWIGLRDQRFSVPVVGALAMWLPWYQYTDRPLFYFYAICIVPFTVTALAMCLGRIIGPVQGGWRRRLGAIVAGLYVALVILNFAYFWPIYTDGILTWSQWWARMWFTSWV</sequence>
<comment type="pathway">
    <text evidence="2 10">Protein modification; protein glycosylation.</text>
</comment>
<evidence type="ECO:0000256" key="8">
    <source>
        <dbReference type="ARBA" id="ARBA00023136"/>
    </source>
</evidence>
<evidence type="ECO:0000256" key="4">
    <source>
        <dbReference type="ARBA" id="ARBA00022676"/>
    </source>
</evidence>
<keyword evidence="7 10" id="KW-1133">Transmembrane helix</keyword>
<keyword evidence="8 10" id="KW-0472">Membrane</keyword>
<dbReference type="EC" id="2.4.1.-" evidence="10"/>
<comment type="subcellular location">
    <subcellularLocation>
        <location evidence="10">Cell membrane</location>
    </subcellularLocation>
    <subcellularLocation>
        <location evidence="1">Endomembrane system</location>
        <topology evidence="1">Multi-pass membrane protein</topology>
    </subcellularLocation>
</comment>
<dbReference type="GO" id="GO:0012505">
    <property type="term" value="C:endomembrane system"/>
    <property type="evidence" value="ECO:0007669"/>
    <property type="project" value="UniProtKB-SubCell"/>
</dbReference>
<accession>A0A5Q2FJ13</accession>
<keyword evidence="14" id="KW-1185">Reference proteome</keyword>
<dbReference type="InterPro" id="IPR032421">
    <property type="entry name" value="PMT_4TMC"/>
</dbReference>
<evidence type="ECO:0000256" key="10">
    <source>
        <dbReference type="RuleBase" id="RU367007"/>
    </source>
</evidence>
<feature type="transmembrane region" description="Helical" evidence="10">
    <location>
        <begin position="128"/>
        <end position="145"/>
    </location>
</feature>
<evidence type="ECO:0000313" key="13">
    <source>
        <dbReference type="EMBL" id="QGF25183.1"/>
    </source>
</evidence>
<evidence type="ECO:0000256" key="7">
    <source>
        <dbReference type="ARBA" id="ARBA00022989"/>
    </source>
</evidence>
<name>A0A5Q2FJ13_9ACTN</name>
<comment type="similarity">
    <text evidence="3 10">Belongs to the glycosyltransferase 39 family.</text>
</comment>
<dbReference type="GO" id="GO:0005886">
    <property type="term" value="C:plasma membrane"/>
    <property type="evidence" value="ECO:0007669"/>
    <property type="project" value="UniProtKB-SubCell"/>
</dbReference>
<keyword evidence="6 10" id="KW-0812">Transmembrane</keyword>
<protein>
    <recommendedName>
        <fullName evidence="9 10">Polyprenol-phosphate-mannose--protein mannosyltransferase</fullName>
        <ecNumber evidence="10">2.4.1.-</ecNumber>
    </recommendedName>
</protein>
<evidence type="ECO:0000256" key="9">
    <source>
        <dbReference type="ARBA" id="ARBA00093617"/>
    </source>
</evidence>
<dbReference type="KEGG" id="rain:Rai3103_10525"/>
<reference evidence="13 14" key="1">
    <citation type="submission" date="2019-10" db="EMBL/GenBank/DDBJ databases">
        <title>Genomic analysis of Raineyella sp. CBA3103.</title>
        <authorList>
            <person name="Roh S.W."/>
        </authorList>
    </citation>
    <scope>NUCLEOTIDE SEQUENCE [LARGE SCALE GENOMIC DNA]</scope>
    <source>
        <strain evidence="13 14">CBA3103</strain>
    </source>
</reference>
<dbReference type="RefSeq" id="WP_153573708.1">
    <property type="nucleotide sequence ID" value="NZ_CP045725.1"/>
</dbReference>
<evidence type="ECO:0000256" key="5">
    <source>
        <dbReference type="ARBA" id="ARBA00022679"/>
    </source>
</evidence>
<evidence type="ECO:0000259" key="12">
    <source>
        <dbReference type="Pfam" id="PF16192"/>
    </source>
</evidence>
<feature type="transmembrane region" description="Helical" evidence="10">
    <location>
        <begin position="381"/>
        <end position="398"/>
    </location>
</feature>
<gene>
    <name evidence="13" type="ORF">Rai3103_10525</name>
</gene>
<feature type="domain" description="Protein O-mannosyl-transferase C-terminal four TM" evidence="12">
    <location>
        <begin position="310"/>
        <end position="504"/>
    </location>
</feature>
<dbReference type="EMBL" id="CP045725">
    <property type="protein sequence ID" value="QGF25183.1"/>
    <property type="molecule type" value="Genomic_DNA"/>
</dbReference>
<evidence type="ECO:0000259" key="11">
    <source>
        <dbReference type="Pfam" id="PF02366"/>
    </source>
</evidence>
<feature type="transmembrane region" description="Helical" evidence="10">
    <location>
        <begin position="7"/>
        <end position="25"/>
    </location>
</feature>
<dbReference type="InterPro" id="IPR003342">
    <property type="entry name" value="ArnT-like_N"/>
</dbReference>
<dbReference type="PANTHER" id="PTHR10050:SF46">
    <property type="entry name" value="PROTEIN O-MANNOSYL-TRANSFERASE 2"/>
    <property type="match status" value="1"/>
</dbReference>
<dbReference type="AlphaFoldDB" id="A0A5Q2FJ13"/>
<evidence type="ECO:0000313" key="14">
    <source>
        <dbReference type="Proteomes" id="UP000386847"/>
    </source>
</evidence>
<keyword evidence="10" id="KW-1003">Cell membrane</keyword>
<evidence type="ECO:0000256" key="1">
    <source>
        <dbReference type="ARBA" id="ARBA00004127"/>
    </source>
</evidence>
<feature type="transmembrane region" description="Helical" evidence="10">
    <location>
        <begin position="151"/>
        <end position="169"/>
    </location>
</feature>
<feature type="domain" description="ArnT-like N-terminal" evidence="11">
    <location>
        <begin position="14"/>
        <end position="237"/>
    </location>
</feature>
<feature type="transmembrane region" description="Helical" evidence="10">
    <location>
        <begin position="261"/>
        <end position="282"/>
    </location>
</feature>
<feature type="transmembrane region" description="Helical" evidence="10">
    <location>
        <begin position="462"/>
        <end position="482"/>
    </location>
</feature>
<dbReference type="InterPro" id="IPR027005">
    <property type="entry name" value="PMT-like"/>
</dbReference>
<dbReference type="PANTHER" id="PTHR10050">
    <property type="entry name" value="DOLICHYL-PHOSPHATE-MANNOSE--PROTEIN MANNOSYLTRANSFERASE"/>
    <property type="match status" value="1"/>
</dbReference>
<dbReference type="UniPathway" id="UPA00378"/>
<proteinExistence type="inferred from homology"/>
<feature type="transmembrane region" description="Helical" evidence="10">
    <location>
        <begin position="102"/>
        <end position="121"/>
    </location>
</feature>
<comment type="function">
    <text evidence="10">Protein O-mannosyltransferase that catalyzes the transfer of a single mannose residue from a polyprenol phospho-mannosyl lipidic donor to the hydroxyl group of selected serine and threonine residues in acceptor proteins.</text>
</comment>
<dbReference type="Pfam" id="PF02366">
    <property type="entry name" value="PMT"/>
    <property type="match status" value="1"/>
</dbReference>
<dbReference type="Proteomes" id="UP000386847">
    <property type="component" value="Chromosome"/>
</dbReference>
<dbReference type="Pfam" id="PF16192">
    <property type="entry name" value="PMT_4TMC"/>
    <property type="match status" value="1"/>
</dbReference>